<accession>A0A4Y2KAD6</accession>
<comment type="caution">
    <text evidence="1">The sequence shown here is derived from an EMBL/GenBank/DDBJ whole genome shotgun (WGS) entry which is preliminary data.</text>
</comment>
<gene>
    <name evidence="1" type="ORF">AVEN_44865_1</name>
</gene>
<keyword evidence="2" id="KW-1185">Reference proteome</keyword>
<organism evidence="1 2">
    <name type="scientific">Araneus ventricosus</name>
    <name type="common">Orbweaver spider</name>
    <name type="synonym">Epeira ventricosa</name>
    <dbReference type="NCBI Taxonomy" id="182803"/>
    <lineage>
        <taxon>Eukaryota</taxon>
        <taxon>Metazoa</taxon>
        <taxon>Ecdysozoa</taxon>
        <taxon>Arthropoda</taxon>
        <taxon>Chelicerata</taxon>
        <taxon>Arachnida</taxon>
        <taxon>Araneae</taxon>
        <taxon>Araneomorphae</taxon>
        <taxon>Entelegynae</taxon>
        <taxon>Araneoidea</taxon>
        <taxon>Araneidae</taxon>
        <taxon>Araneus</taxon>
    </lineage>
</organism>
<dbReference type="AlphaFoldDB" id="A0A4Y2KAD6"/>
<evidence type="ECO:0000313" key="1">
    <source>
        <dbReference type="EMBL" id="GBM98858.1"/>
    </source>
</evidence>
<reference evidence="1 2" key="1">
    <citation type="journal article" date="2019" name="Sci. Rep.">
        <title>Orb-weaving spider Araneus ventricosus genome elucidates the spidroin gene catalogue.</title>
        <authorList>
            <person name="Kono N."/>
            <person name="Nakamura H."/>
            <person name="Ohtoshi R."/>
            <person name="Moran D.A.P."/>
            <person name="Shinohara A."/>
            <person name="Yoshida Y."/>
            <person name="Fujiwara M."/>
            <person name="Mori M."/>
            <person name="Tomita M."/>
            <person name="Arakawa K."/>
        </authorList>
    </citation>
    <scope>NUCLEOTIDE SEQUENCE [LARGE SCALE GENOMIC DNA]</scope>
</reference>
<evidence type="ECO:0000313" key="2">
    <source>
        <dbReference type="Proteomes" id="UP000499080"/>
    </source>
</evidence>
<protein>
    <submittedName>
        <fullName evidence="1">Uncharacterized protein</fullName>
    </submittedName>
</protein>
<dbReference type="Proteomes" id="UP000499080">
    <property type="component" value="Unassembled WGS sequence"/>
</dbReference>
<proteinExistence type="predicted"/>
<sequence length="106" mass="12471">MYVNLVQVIRVPKGYQVPLKLEWHESWESRYRAGYRQRISPTQIFIGQDTGKGYPRLKFSLDRISPTPIFIGHDIGKGYPWLKFSPNRISLIFDSTRNVPINFIFI</sequence>
<name>A0A4Y2KAD6_ARAVE</name>
<dbReference type="EMBL" id="BGPR01004365">
    <property type="protein sequence ID" value="GBM98858.1"/>
    <property type="molecule type" value="Genomic_DNA"/>
</dbReference>